<evidence type="ECO:0000256" key="1">
    <source>
        <dbReference type="SAM" id="MobiDB-lite"/>
    </source>
</evidence>
<comment type="caution">
    <text evidence="2">The sequence shown here is derived from an EMBL/GenBank/DDBJ whole genome shotgun (WGS) entry which is preliminary data.</text>
</comment>
<feature type="compositionally biased region" description="Polar residues" evidence="1">
    <location>
        <begin position="28"/>
        <end position="39"/>
    </location>
</feature>
<geneLocation type="mitochondrion" evidence="2"/>
<name>A0A101LW98_PICGL</name>
<dbReference type="EMBL" id="LKAM01000011">
    <property type="protein sequence ID" value="KUM46534.1"/>
    <property type="molecule type" value="Genomic_DNA"/>
</dbReference>
<reference evidence="2" key="1">
    <citation type="journal article" date="2015" name="Genome Biol. Evol.">
        <title>Organellar Genomes of White Spruce (Picea glauca): Assembly and Annotation.</title>
        <authorList>
            <person name="Jackman S.D."/>
            <person name="Warren R.L."/>
            <person name="Gibb E.A."/>
            <person name="Vandervalk B.P."/>
            <person name="Mohamadi H."/>
            <person name="Chu J."/>
            <person name="Raymond A."/>
            <person name="Pleasance S."/>
            <person name="Coope R."/>
            <person name="Wildung M.R."/>
            <person name="Ritland C.E."/>
            <person name="Bousquet J."/>
            <person name="Jones S.J."/>
            <person name="Bohlmann J."/>
            <person name="Birol I."/>
        </authorList>
    </citation>
    <scope>NUCLEOTIDE SEQUENCE [LARGE SCALE GENOMIC DNA]</scope>
    <source>
        <tissue evidence="2">Flushing bud</tissue>
    </source>
</reference>
<dbReference type="AlphaFoldDB" id="A0A101LW98"/>
<protein>
    <submittedName>
        <fullName evidence="2">Uncharacterized protein</fullName>
    </submittedName>
</protein>
<feature type="region of interest" description="Disordered" evidence="1">
    <location>
        <begin position="1"/>
        <end position="48"/>
    </location>
</feature>
<accession>A0A101LW98</accession>
<keyword evidence="2" id="KW-0496">Mitochondrion</keyword>
<gene>
    <name evidence="2" type="ORF">ABT39_MTgene1636</name>
</gene>
<evidence type="ECO:0000313" key="2">
    <source>
        <dbReference type="EMBL" id="KUM46534.1"/>
    </source>
</evidence>
<proteinExistence type="predicted"/>
<organism evidence="2">
    <name type="scientific">Picea glauca</name>
    <name type="common">White spruce</name>
    <name type="synonym">Pinus glauca</name>
    <dbReference type="NCBI Taxonomy" id="3330"/>
    <lineage>
        <taxon>Eukaryota</taxon>
        <taxon>Viridiplantae</taxon>
        <taxon>Streptophyta</taxon>
        <taxon>Embryophyta</taxon>
        <taxon>Tracheophyta</taxon>
        <taxon>Spermatophyta</taxon>
        <taxon>Pinopsida</taxon>
        <taxon>Pinidae</taxon>
        <taxon>Conifers I</taxon>
        <taxon>Pinales</taxon>
        <taxon>Pinaceae</taxon>
        <taxon>Picea</taxon>
    </lineage>
</organism>
<sequence length="61" mass="6821">MQVGRGQFPHSRAFRSQQPCTGGPLNPLSWTSTRMTNPLLNGRSRRGLRFLVQGPDRGLDL</sequence>